<keyword evidence="3" id="KW-1185">Reference proteome</keyword>
<accession>A0AAV3TYW3</accession>
<keyword evidence="1" id="KW-0472">Membrane</keyword>
<evidence type="ECO:0000313" key="3">
    <source>
        <dbReference type="Proteomes" id="UP001409585"/>
    </source>
</evidence>
<proteinExistence type="predicted"/>
<organism evidence="2 3">
    <name type="scientific">Halioxenophilus aromaticivorans</name>
    <dbReference type="NCBI Taxonomy" id="1306992"/>
    <lineage>
        <taxon>Bacteria</taxon>
        <taxon>Pseudomonadati</taxon>
        <taxon>Pseudomonadota</taxon>
        <taxon>Gammaproteobacteria</taxon>
        <taxon>Alteromonadales</taxon>
        <taxon>Alteromonadaceae</taxon>
        <taxon>Halioxenophilus</taxon>
    </lineage>
</organism>
<dbReference type="NCBIfam" id="TIGR02532">
    <property type="entry name" value="IV_pilin_GFxxxE"/>
    <property type="match status" value="1"/>
</dbReference>
<dbReference type="RefSeq" id="WP_345417044.1">
    <property type="nucleotide sequence ID" value="NZ_AP031496.1"/>
</dbReference>
<evidence type="ECO:0000313" key="2">
    <source>
        <dbReference type="EMBL" id="GAA4932779.1"/>
    </source>
</evidence>
<dbReference type="AlphaFoldDB" id="A0AAV3TYW3"/>
<keyword evidence="1" id="KW-1133">Transmembrane helix</keyword>
<reference evidence="3" key="1">
    <citation type="journal article" date="2019" name="Int. J. Syst. Evol. Microbiol.">
        <title>The Global Catalogue of Microorganisms (GCM) 10K type strain sequencing project: providing services to taxonomists for standard genome sequencing and annotation.</title>
        <authorList>
            <consortium name="The Broad Institute Genomics Platform"/>
            <consortium name="The Broad Institute Genome Sequencing Center for Infectious Disease"/>
            <person name="Wu L."/>
            <person name="Ma J."/>
        </authorList>
    </citation>
    <scope>NUCLEOTIDE SEQUENCE [LARGE SCALE GENOMIC DNA]</scope>
    <source>
        <strain evidence="3">JCM 19134</strain>
    </source>
</reference>
<dbReference type="NCBIfam" id="TIGR02523">
    <property type="entry name" value="type_IV_pilV"/>
    <property type="match status" value="1"/>
</dbReference>
<dbReference type="InterPro" id="IPR013362">
    <property type="entry name" value="Pilus_4_PilV"/>
</dbReference>
<keyword evidence="1" id="KW-0812">Transmembrane</keyword>
<evidence type="ECO:0008006" key="4">
    <source>
        <dbReference type="Google" id="ProtNLM"/>
    </source>
</evidence>
<sequence>MMHSVQHQRGITLIEILVTVIILSIGFLGLASVQLMGTKNVTNSQYRTVATLYAYDMVERMRANIAGINANSYNNSKTSSATDPNCTTCSFADQADLDVYQWKQMIEAKPTDGGLPGGAGEIEFDSDEETYEITITWNENVQTGRYEQDDSDTEQELVLTVRL</sequence>
<evidence type="ECO:0000256" key="1">
    <source>
        <dbReference type="SAM" id="Phobius"/>
    </source>
</evidence>
<feature type="transmembrane region" description="Helical" evidence="1">
    <location>
        <begin position="12"/>
        <end position="37"/>
    </location>
</feature>
<name>A0AAV3TYW3_9ALTE</name>
<dbReference type="EMBL" id="BAABLX010000006">
    <property type="protein sequence ID" value="GAA4932779.1"/>
    <property type="molecule type" value="Genomic_DNA"/>
</dbReference>
<gene>
    <name evidence="2" type="ORF">GCM10025791_06680</name>
</gene>
<comment type="caution">
    <text evidence="2">The sequence shown here is derived from an EMBL/GenBank/DDBJ whole genome shotgun (WGS) entry which is preliminary data.</text>
</comment>
<protein>
    <recommendedName>
        <fullName evidence="4">Type IV pilus modification protein PilV</fullName>
    </recommendedName>
</protein>
<dbReference type="Proteomes" id="UP001409585">
    <property type="component" value="Unassembled WGS sequence"/>
</dbReference>
<dbReference type="InterPro" id="IPR012902">
    <property type="entry name" value="N_methyl_site"/>
</dbReference>
<dbReference type="Pfam" id="PF07963">
    <property type="entry name" value="N_methyl"/>
    <property type="match status" value="1"/>
</dbReference>